<sequence length="87" mass="10011">MRHSTNIQPRNSHRGSTNARGATSVIQPKADRVRLIACDFAIYNWRHLVENFFCDPMQFRRIATRYDKTDPSLLAMIYLAASLTALK</sequence>
<dbReference type="AlphaFoldDB" id="A0A0H1RJF8"/>
<protein>
    <recommendedName>
        <fullName evidence="4">Transposase DDE domain-containing protein</fullName>
    </recommendedName>
</protein>
<evidence type="ECO:0000313" key="3">
    <source>
        <dbReference type="Proteomes" id="UP000035489"/>
    </source>
</evidence>
<keyword evidence="3" id="KW-1185">Reference proteome</keyword>
<accession>A0A0H1RJF8</accession>
<reference evidence="2 3" key="1">
    <citation type="submission" date="2015-05" db="EMBL/GenBank/DDBJ databases">
        <title>Draft genome sequence of Microvirga vignae strain BR3299, a novel nitrogen fixing bacteria isolated from Brazil semi-aired region.</title>
        <authorList>
            <person name="Zilli J.E."/>
            <person name="Passos S.R."/>
            <person name="Leite J."/>
            <person name="Baldani J.I."/>
            <person name="Xavier G.R."/>
            <person name="Rumjaneck N.G."/>
            <person name="Simoes-Araujo J.L."/>
        </authorList>
    </citation>
    <scope>NUCLEOTIDE SEQUENCE [LARGE SCALE GENOMIC DNA]</scope>
    <source>
        <strain evidence="2 3">BR3299</strain>
    </source>
</reference>
<comment type="caution">
    <text evidence="2">The sequence shown here is derived from an EMBL/GenBank/DDBJ whole genome shotgun (WGS) entry which is preliminary data.</text>
</comment>
<proteinExistence type="predicted"/>
<evidence type="ECO:0000256" key="1">
    <source>
        <dbReference type="SAM" id="MobiDB-lite"/>
    </source>
</evidence>
<evidence type="ECO:0008006" key="4">
    <source>
        <dbReference type="Google" id="ProtNLM"/>
    </source>
</evidence>
<dbReference type="PATRIC" id="fig|1225564.3.peg.3487"/>
<organism evidence="2 3">
    <name type="scientific">Microvirga vignae</name>
    <dbReference type="NCBI Taxonomy" id="1225564"/>
    <lineage>
        <taxon>Bacteria</taxon>
        <taxon>Pseudomonadati</taxon>
        <taxon>Pseudomonadota</taxon>
        <taxon>Alphaproteobacteria</taxon>
        <taxon>Hyphomicrobiales</taxon>
        <taxon>Methylobacteriaceae</taxon>
        <taxon>Microvirga</taxon>
    </lineage>
</organism>
<dbReference type="Proteomes" id="UP000035489">
    <property type="component" value="Unassembled WGS sequence"/>
</dbReference>
<dbReference type="EMBL" id="LCYG01000032">
    <property type="protein sequence ID" value="KLK92782.1"/>
    <property type="molecule type" value="Genomic_DNA"/>
</dbReference>
<dbReference type="STRING" id="1225564.AA309_13210"/>
<name>A0A0H1RJF8_9HYPH</name>
<gene>
    <name evidence="2" type="ORF">AA309_13210</name>
</gene>
<evidence type="ECO:0000313" key="2">
    <source>
        <dbReference type="EMBL" id="KLK92782.1"/>
    </source>
</evidence>
<feature type="region of interest" description="Disordered" evidence="1">
    <location>
        <begin position="1"/>
        <end position="23"/>
    </location>
</feature>